<proteinExistence type="predicted"/>
<reference evidence="1" key="2">
    <citation type="journal article" date="2015" name="Fish Shellfish Immunol.">
        <title>Early steps in the European eel (Anguilla anguilla)-Vibrio vulnificus interaction in the gills: Role of the RtxA13 toxin.</title>
        <authorList>
            <person name="Callol A."/>
            <person name="Pajuelo D."/>
            <person name="Ebbesson L."/>
            <person name="Teles M."/>
            <person name="MacKenzie S."/>
            <person name="Amaro C."/>
        </authorList>
    </citation>
    <scope>NUCLEOTIDE SEQUENCE</scope>
</reference>
<organism evidence="1">
    <name type="scientific">Anguilla anguilla</name>
    <name type="common">European freshwater eel</name>
    <name type="synonym">Muraena anguilla</name>
    <dbReference type="NCBI Taxonomy" id="7936"/>
    <lineage>
        <taxon>Eukaryota</taxon>
        <taxon>Metazoa</taxon>
        <taxon>Chordata</taxon>
        <taxon>Craniata</taxon>
        <taxon>Vertebrata</taxon>
        <taxon>Euteleostomi</taxon>
        <taxon>Actinopterygii</taxon>
        <taxon>Neopterygii</taxon>
        <taxon>Teleostei</taxon>
        <taxon>Anguilliformes</taxon>
        <taxon>Anguillidae</taxon>
        <taxon>Anguilla</taxon>
    </lineage>
</organism>
<accession>A0A0E9RW49</accession>
<evidence type="ECO:0000313" key="1">
    <source>
        <dbReference type="EMBL" id="JAH32493.1"/>
    </source>
</evidence>
<dbReference type="EMBL" id="GBXM01076084">
    <property type="protein sequence ID" value="JAH32493.1"/>
    <property type="molecule type" value="Transcribed_RNA"/>
</dbReference>
<protein>
    <submittedName>
        <fullName evidence="1">Uncharacterized protein</fullName>
    </submittedName>
</protein>
<reference evidence="1" key="1">
    <citation type="submission" date="2014-11" db="EMBL/GenBank/DDBJ databases">
        <authorList>
            <person name="Amaro Gonzalez C."/>
        </authorList>
    </citation>
    <scope>NUCLEOTIDE SEQUENCE</scope>
</reference>
<name>A0A0E9RW49_ANGAN</name>
<dbReference type="AlphaFoldDB" id="A0A0E9RW49"/>
<sequence>MKERLKRRHTAFAPDCILRNTSPKYQYLRIMCTLLGGMTTTPRRRSATARERIQVVGRSVQLSKMSDRNDELEGFHTQ</sequence>